<dbReference type="Proteomes" id="UP000887565">
    <property type="component" value="Unplaced"/>
</dbReference>
<dbReference type="GO" id="GO:0005634">
    <property type="term" value="C:nucleus"/>
    <property type="evidence" value="ECO:0007669"/>
    <property type="project" value="UniProtKB-SubCell"/>
</dbReference>
<evidence type="ECO:0000313" key="2">
    <source>
        <dbReference type="Proteomes" id="UP000887565"/>
    </source>
</evidence>
<dbReference type="SUPFAM" id="SSF46689">
    <property type="entry name" value="Homeodomain-like"/>
    <property type="match status" value="1"/>
</dbReference>
<sequence length="130" mass="14767">MSALSQSGKKSTSRPRISDQLKIRILEEYKQLGWKPTQIAKNVNERGYACHSTTILRLLQKYEKTGSLSNLGGQGKKSTISFYVLEIIQRTLDENAETTTTEMQKVLDDHGYSLHLRTIVRARRKLGEAN</sequence>
<reference evidence="3" key="1">
    <citation type="submission" date="2022-11" db="UniProtKB">
        <authorList>
            <consortium name="WormBaseParasite"/>
        </authorList>
    </citation>
    <scope>IDENTIFICATION</scope>
</reference>
<organism evidence="2 3">
    <name type="scientific">Romanomermis culicivorax</name>
    <name type="common">Nematode worm</name>
    <dbReference type="NCBI Taxonomy" id="13658"/>
    <lineage>
        <taxon>Eukaryota</taxon>
        <taxon>Metazoa</taxon>
        <taxon>Ecdysozoa</taxon>
        <taxon>Nematoda</taxon>
        <taxon>Enoplea</taxon>
        <taxon>Dorylaimia</taxon>
        <taxon>Mermithida</taxon>
        <taxon>Mermithoidea</taxon>
        <taxon>Mermithidae</taxon>
        <taxon>Romanomermis</taxon>
    </lineage>
</organism>
<evidence type="ECO:0000256" key="1">
    <source>
        <dbReference type="ARBA" id="ARBA00004123"/>
    </source>
</evidence>
<dbReference type="WBParaSite" id="nRc.2.0.1.t43002-RA">
    <property type="protein sequence ID" value="nRc.2.0.1.t43002-RA"/>
    <property type="gene ID" value="nRc.2.0.1.g43002"/>
</dbReference>
<protein>
    <submittedName>
        <fullName evidence="3">Transposase</fullName>
    </submittedName>
</protein>
<comment type="subcellular location">
    <subcellularLocation>
        <location evidence="1">Nucleus</location>
    </subcellularLocation>
</comment>
<dbReference type="InterPro" id="IPR009057">
    <property type="entry name" value="Homeodomain-like_sf"/>
</dbReference>
<evidence type="ECO:0000313" key="3">
    <source>
        <dbReference type="WBParaSite" id="nRc.2.0.1.t43002-RA"/>
    </source>
</evidence>
<keyword evidence="2" id="KW-1185">Reference proteome</keyword>
<proteinExistence type="predicted"/>
<name>A0A915KVP4_ROMCU</name>
<accession>A0A915KVP4</accession>
<dbReference type="AlphaFoldDB" id="A0A915KVP4"/>